<evidence type="ECO:0000256" key="7">
    <source>
        <dbReference type="ARBA" id="ARBA00023242"/>
    </source>
</evidence>
<dbReference type="EMBL" id="AZGZ01000006">
    <property type="protein sequence ID" value="KZZ94427.1"/>
    <property type="molecule type" value="Genomic_DNA"/>
</dbReference>
<feature type="compositionally biased region" description="Low complexity" evidence="8">
    <location>
        <begin position="413"/>
        <end position="437"/>
    </location>
</feature>
<evidence type="ECO:0000256" key="2">
    <source>
        <dbReference type="ARBA" id="ARBA00007163"/>
    </source>
</evidence>
<feature type="compositionally biased region" description="Basic and acidic residues" evidence="8">
    <location>
        <begin position="1"/>
        <end position="15"/>
    </location>
</feature>
<dbReference type="PROSITE" id="PS00036">
    <property type="entry name" value="BZIP_BASIC"/>
    <property type="match status" value="1"/>
</dbReference>
<feature type="compositionally biased region" description="Low complexity" evidence="8">
    <location>
        <begin position="237"/>
        <end position="260"/>
    </location>
</feature>
<evidence type="ECO:0000256" key="1">
    <source>
        <dbReference type="ARBA" id="ARBA00004123"/>
    </source>
</evidence>
<feature type="domain" description="BZIP" evidence="9">
    <location>
        <begin position="38"/>
        <end position="101"/>
    </location>
</feature>
<dbReference type="VEuPathDB" id="FungiDB:AAP_01727"/>
<accession>A0A168AVS8</accession>
<feature type="compositionally biased region" description="Low complexity" evidence="8">
    <location>
        <begin position="142"/>
        <end position="156"/>
    </location>
</feature>
<dbReference type="InterPro" id="IPR004827">
    <property type="entry name" value="bZIP"/>
</dbReference>
<dbReference type="AlphaFoldDB" id="A0A168AVS8"/>
<evidence type="ECO:0000256" key="8">
    <source>
        <dbReference type="SAM" id="MobiDB-lite"/>
    </source>
</evidence>
<dbReference type="GO" id="GO:0005634">
    <property type="term" value="C:nucleus"/>
    <property type="evidence" value="ECO:0007669"/>
    <property type="project" value="UniProtKB-SubCell"/>
</dbReference>
<dbReference type="FunFam" id="1.20.5.170:FF:000101">
    <property type="entry name" value="BZIP transcription factor HacA"/>
    <property type="match status" value="1"/>
</dbReference>
<dbReference type="GO" id="GO:0003677">
    <property type="term" value="F:DNA binding"/>
    <property type="evidence" value="ECO:0007669"/>
    <property type="project" value="UniProtKB-KW"/>
</dbReference>
<gene>
    <name evidence="10" type="ORF">AAP_01727</name>
</gene>
<evidence type="ECO:0000256" key="6">
    <source>
        <dbReference type="ARBA" id="ARBA00023230"/>
    </source>
</evidence>
<dbReference type="Proteomes" id="UP000242877">
    <property type="component" value="Unassembled WGS sequence"/>
</dbReference>
<dbReference type="Gene3D" id="1.20.5.170">
    <property type="match status" value="1"/>
</dbReference>
<dbReference type="InterPro" id="IPR044280">
    <property type="entry name" value="Hac1/HY5"/>
</dbReference>
<feature type="region of interest" description="Disordered" evidence="8">
    <location>
        <begin position="403"/>
        <end position="477"/>
    </location>
</feature>
<name>A0A168AVS8_9EURO</name>
<keyword evidence="5" id="KW-0804">Transcription</keyword>
<dbReference type="GO" id="GO:0006986">
    <property type="term" value="P:response to unfolded protein"/>
    <property type="evidence" value="ECO:0007669"/>
    <property type="project" value="UniProtKB-KW"/>
</dbReference>
<organism evidence="10 11">
    <name type="scientific">Ascosphaera apis ARSEF 7405</name>
    <dbReference type="NCBI Taxonomy" id="392613"/>
    <lineage>
        <taxon>Eukaryota</taxon>
        <taxon>Fungi</taxon>
        <taxon>Dikarya</taxon>
        <taxon>Ascomycota</taxon>
        <taxon>Pezizomycotina</taxon>
        <taxon>Eurotiomycetes</taxon>
        <taxon>Eurotiomycetidae</taxon>
        <taxon>Onygenales</taxon>
        <taxon>Ascosphaeraceae</taxon>
        <taxon>Ascosphaera</taxon>
    </lineage>
</organism>
<evidence type="ECO:0000313" key="11">
    <source>
        <dbReference type="Proteomes" id="UP000242877"/>
    </source>
</evidence>
<dbReference type="SMART" id="SM00338">
    <property type="entry name" value="BRLZ"/>
    <property type="match status" value="1"/>
</dbReference>
<comment type="caution">
    <text evidence="10">The sequence shown here is derived from an EMBL/GenBank/DDBJ whole genome shotgun (WGS) entry which is preliminary data.</text>
</comment>
<dbReference type="GO" id="GO:0000981">
    <property type="term" value="F:DNA-binding transcription factor activity, RNA polymerase II-specific"/>
    <property type="evidence" value="ECO:0007669"/>
    <property type="project" value="InterPro"/>
</dbReference>
<dbReference type="InterPro" id="IPR046347">
    <property type="entry name" value="bZIP_sf"/>
</dbReference>
<feature type="region of interest" description="Disordered" evidence="8">
    <location>
        <begin position="137"/>
        <end position="167"/>
    </location>
</feature>
<feature type="region of interest" description="Disordered" evidence="8">
    <location>
        <begin position="1"/>
        <end position="41"/>
    </location>
</feature>
<protein>
    <submittedName>
        <fullName evidence="10">Basic leucine zipper</fullName>
    </submittedName>
</protein>
<dbReference type="PROSITE" id="PS50217">
    <property type="entry name" value="BZIP"/>
    <property type="match status" value="1"/>
</dbReference>
<evidence type="ECO:0000313" key="10">
    <source>
        <dbReference type="EMBL" id="KZZ94427.1"/>
    </source>
</evidence>
<dbReference type="OrthoDB" id="674948at2759"/>
<dbReference type="PANTHER" id="PTHR46714">
    <property type="entry name" value="TRANSCRIPTIONAL ACTIVATOR HAC1"/>
    <property type="match status" value="1"/>
</dbReference>
<evidence type="ECO:0000256" key="5">
    <source>
        <dbReference type="ARBA" id="ARBA00023163"/>
    </source>
</evidence>
<comment type="subcellular location">
    <subcellularLocation>
        <location evidence="1">Nucleus</location>
    </subcellularLocation>
</comment>
<keyword evidence="4" id="KW-0238">DNA-binding</keyword>
<evidence type="ECO:0000256" key="4">
    <source>
        <dbReference type="ARBA" id="ARBA00023125"/>
    </source>
</evidence>
<dbReference type="SUPFAM" id="SSF57959">
    <property type="entry name" value="Leucine zipper domain"/>
    <property type="match status" value="1"/>
</dbReference>
<keyword evidence="3" id="KW-0805">Transcription regulation</keyword>
<keyword evidence="6" id="KW-0834">Unfolded protein response</keyword>
<sequence>MREKKGELSRSRELMEFLGIDGGEGKERKRAKTEDEKEQRRIERVLRNRAAAQTSRERKRLEVEKLETEKKKVENENTLLLQRLAAMEAENHRLAAQVAQLSAEIHGHGHASPHIFSPPASSVESPGCTGAVDMVSTPPPSATTAPSTTTTTTAPPEMGRGQSPTLSPTLFKQEYREKSSIGRLPLIPEFNAAASTTNVNAAAAVDGTTTTVDGVSHANGFSAKTSDMTQHPAAMFNNKNNKNNSSNDNNNNNDDAASATSSSSISISSLDDLEHQHDYLRAVSPLSSDGFNDMLFGESDAVGGDFAVLEGGNIFTDFSACGVNGFGYGALGSGCGGFGIGIGIGGEFNSNFAFDSLVDFDADPSFELANDGFASCSNHVGGISKSNNSDSDSNEKVIKIESTEQDTDILFEPTTSNNNVNNNNKITTETNIENNTPSTPPTHPSLPTASPHETSRVQPGFGASATRCDGQGIAAGN</sequence>
<comment type="similarity">
    <text evidence="2">Belongs to the bZIP family.</text>
</comment>
<dbReference type="Pfam" id="PF07716">
    <property type="entry name" value="bZIP_2"/>
    <property type="match status" value="1"/>
</dbReference>
<dbReference type="GO" id="GO:0045944">
    <property type="term" value="P:positive regulation of transcription by RNA polymerase II"/>
    <property type="evidence" value="ECO:0007669"/>
    <property type="project" value="InterPro"/>
</dbReference>
<feature type="region of interest" description="Disordered" evidence="8">
    <location>
        <begin position="222"/>
        <end position="260"/>
    </location>
</feature>
<evidence type="ECO:0000256" key="3">
    <source>
        <dbReference type="ARBA" id="ARBA00023015"/>
    </source>
</evidence>
<keyword evidence="7" id="KW-0539">Nucleus</keyword>
<dbReference type="PANTHER" id="PTHR46714:SF6">
    <property type="entry name" value="TRANSCRIPTIONAL ACTIVATOR HAC1"/>
    <property type="match status" value="1"/>
</dbReference>
<keyword evidence="11" id="KW-1185">Reference proteome</keyword>
<dbReference type="CDD" id="cd14710">
    <property type="entry name" value="bZIP_HAC1-like"/>
    <property type="match status" value="1"/>
</dbReference>
<reference evidence="10 11" key="1">
    <citation type="journal article" date="2016" name="Genome Biol. Evol.">
        <title>Divergent and convergent evolution of fungal pathogenicity.</title>
        <authorList>
            <person name="Shang Y."/>
            <person name="Xiao G."/>
            <person name="Zheng P."/>
            <person name="Cen K."/>
            <person name="Zhan S."/>
            <person name="Wang C."/>
        </authorList>
    </citation>
    <scope>NUCLEOTIDE SEQUENCE [LARGE SCALE GENOMIC DNA]</scope>
    <source>
        <strain evidence="10 11">ARSEF 7405</strain>
    </source>
</reference>
<proteinExistence type="inferred from homology"/>
<feature type="compositionally biased region" description="Basic and acidic residues" evidence="8">
    <location>
        <begin position="23"/>
        <end position="41"/>
    </location>
</feature>
<evidence type="ECO:0000259" key="9">
    <source>
        <dbReference type="PROSITE" id="PS50217"/>
    </source>
</evidence>